<feature type="compositionally biased region" description="Gly residues" evidence="1">
    <location>
        <begin position="275"/>
        <end position="290"/>
    </location>
</feature>
<reference evidence="3 4" key="1">
    <citation type="journal article" date="2013" name="PLoS Genet.">
        <title>Plant-symbiotic fungi as chemical engineers: Multi-genome analysis of the Clavicipitaceae reveals dynamics of alkaloid loci.</title>
        <authorList>
            <person name="Schardl C.L."/>
            <person name="Young C.A."/>
            <person name="Hesse U."/>
            <person name="Amyotte S.G."/>
            <person name="Andreeva K."/>
            <person name="Calie P.J."/>
            <person name="Fleetwood D.J."/>
            <person name="Haws D.C."/>
            <person name="Moore N."/>
            <person name="Oeser B."/>
            <person name="Panaccione D.G."/>
            <person name="Schweri K.K."/>
            <person name="Voisey C.R."/>
            <person name="Farman M.L."/>
            <person name="Jaromczyk J.W."/>
            <person name="Roe B.A."/>
            <person name="O'Sullivan D.M."/>
            <person name="Scott B."/>
            <person name="Tudzynski P."/>
            <person name="An Z."/>
            <person name="Arnaoudova E.G."/>
            <person name="Bullock C.T."/>
            <person name="Charlton N.D."/>
            <person name="Chen L."/>
            <person name="Cox M."/>
            <person name="Dinkins R.D."/>
            <person name="Florea S."/>
            <person name="Glenn A.E."/>
            <person name="Gordon A."/>
            <person name="Gueldener U."/>
            <person name="Harris D.R."/>
            <person name="Hollin W."/>
            <person name="Jaromczyk J."/>
            <person name="Johnson R.D."/>
            <person name="Khan A.K."/>
            <person name="Leistner E."/>
            <person name="Leuchtmann A."/>
            <person name="Li C."/>
            <person name="Liu J."/>
            <person name="Liu J."/>
            <person name="Liu M."/>
            <person name="Mace W."/>
            <person name="Machado C."/>
            <person name="Nagabhyru P."/>
            <person name="Pan J."/>
            <person name="Schmid J."/>
            <person name="Sugawara K."/>
            <person name="Steiner U."/>
            <person name="Takach J.E."/>
            <person name="Tanaka E."/>
            <person name="Webb J.S."/>
            <person name="Wilson E.V."/>
            <person name="Wiseman J.L."/>
            <person name="Yoshida R."/>
            <person name="Zeng Z."/>
        </authorList>
    </citation>
    <scope>NUCLEOTIDE SEQUENCE [LARGE SCALE GENOMIC DNA]</scope>
    <source>
        <strain evidence="3 4">20.1</strain>
    </source>
</reference>
<feature type="chain" id="PRO_5004018722" evidence="2">
    <location>
        <begin position="22"/>
        <end position="2075"/>
    </location>
</feature>
<dbReference type="STRING" id="1111077.M1WGQ5"/>
<evidence type="ECO:0000313" key="3">
    <source>
        <dbReference type="EMBL" id="CCE31984.1"/>
    </source>
</evidence>
<dbReference type="PANTHER" id="PTHR40903:SF1">
    <property type="entry name" value="HYPHALLY REGULATED CELL WALL PROTEIN 3"/>
    <property type="match status" value="1"/>
</dbReference>
<dbReference type="PANTHER" id="PTHR40903">
    <property type="entry name" value="GLYCINE-RICH CELL WALL STRUCTURAL PROTEIN 1-LIKE"/>
    <property type="match status" value="1"/>
</dbReference>
<keyword evidence="4" id="KW-1185">Reference proteome</keyword>
<dbReference type="EMBL" id="CAGA01000036">
    <property type="protein sequence ID" value="CCE31984.1"/>
    <property type="molecule type" value="Genomic_DNA"/>
</dbReference>
<protein>
    <submittedName>
        <fullName evidence="3">Related to large-conductance mechanosensitive channel</fullName>
    </submittedName>
</protein>
<evidence type="ECO:0000256" key="1">
    <source>
        <dbReference type="SAM" id="MobiDB-lite"/>
    </source>
</evidence>
<dbReference type="HOGENOM" id="CLU_232761_0_0_1"/>
<dbReference type="eggNOG" id="ENOG502QQXP">
    <property type="taxonomic scope" value="Eukaryota"/>
</dbReference>
<keyword evidence="2" id="KW-0732">Signal</keyword>
<evidence type="ECO:0000313" key="4">
    <source>
        <dbReference type="Proteomes" id="UP000016801"/>
    </source>
</evidence>
<dbReference type="PhylomeDB" id="M1WGQ5"/>
<accession>M1WGQ5</accession>
<feature type="compositionally biased region" description="Gly residues" evidence="1">
    <location>
        <begin position="301"/>
        <end position="324"/>
    </location>
</feature>
<comment type="caution">
    <text evidence="3">The sequence shown here is derived from an EMBL/GenBank/DDBJ whole genome shotgun (WGS) entry which is preliminary data.</text>
</comment>
<organism evidence="3 4">
    <name type="scientific">Claviceps purpurea (strain 20.1)</name>
    <name type="common">Ergot fungus</name>
    <name type="synonym">Sphacelia segetum</name>
    <dbReference type="NCBI Taxonomy" id="1111077"/>
    <lineage>
        <taxon>Eukaryota</taxon>
        <taxon>Fungi</taxon>
        <taxon>Dikarya</taxon>
        <taxon>Ascomycota</taxon>
        <taxon>Pezizomycotina</taxon>
        <taxon>Sordariomycetes</taxon>
        <taxon>Hypocreomycetidae</taxon>
        <taxon>Hypocreales</taxon>
        <taxon>Clavicipitaceae</taxon>
        <taxon>Claviceps</taxon>
    </lineage>
</organism>
<dbReference type="Proteomes" id="UP000016801">
    <property type="component" value="Unassembled WGS sequence"/>
</dbReference>
<dbReference type="VEuPathDB" id="FungiDB:CPUR_05842"/>
<dbReference type="OrthoDB" id="4960525at2759"/>
<gene>
    <name evidence="3" type="ORF">CPUR_05842</name>
</gene>
<sequence length="2075" mass="202028">MARALACLATLLAARNALVQAKPVHDERPLPTLDVRPIRVVTELGVSLSMRFPAPTNLVFCNGETLSISQAGFLSTVTTITHTQNASISSFAPCGTIGSDQIAPTDTCDCSAFSIGVAGVGLVGPMGLAGPQGPPGPPGPACTTIYTGGAGAGAGTGAGAGEGVGAGSGTGAEAGAGAGAGSGSGAGEGVGAGTGTGAGAAAGAGSGSGAGEGVGAGTGTGVGAGAGAGSGAGEGVGADSGTGAEAGAGAGAGTGTGAGASAGEGVGAGAGTGAGAGAGAGGSAGSGGDQSGSLPAEAGSGDAGNGDISGGGGNNDNGGNGGDGSAQSALATELDPIISSIVEQLTTLVPTGTSALPTEVAPIVSSLIGDLSSLFPTGIPTSILPTATGVNNGTGGTSGDGGAQSALATELDPIISSIVEQLTTLVPTATGTVPTDVAPIVSSLIDDLSSLFPTGIPTSILPTATSVNSSLPLSTEVQSVVSNLPSSLPTGQLSSTIEGVVSDATNVLPTNTTPNLPTCAPGNPVCAIPPEACRKIGDISDDNAGSQLASQLAECTTALGPFAEDSNVSNCTGNVALGPGPILACVTNALSDVCITAFPSACTNLLDVPAAQLSSVAPQCAHALGPFLVDDTDECLTGTLTSGDAVVSCLEKALGLSACVPTASDESTQVGNLATETEAITLPLPSQVQSIVSEVTTALPNLSTLPSKVQTAVEGVTTSLPIVSVSVPIAQISSIIGAITNVIPSNTVPSLATCSAGPPVCASVPQDCNAIGKISGLGAVTQLPGQIVKCTTALGSFATNPAVASCLQNVAQGPTAIVNCLTTSLKSVCITELPGACTNLLGEPAAQLPSVAPQCALALGPFLVNDASQCLNALTSGVDVVSCLEKALGLSACVPTASGESTQVGNLATETEALTLPLPSKVTTLPPTLPTLPTEVQSIVNEITTLLPALPTLPSEVQSIVNEVTSLLPTLPTLPSEVQSIVNEVTSLLPTLPTLPTCSASPPVCASVPQDCNAIGKISGLGAVTQLPGQIAKCTTALGSFATNPAVASCLQNVAQGPTAIVNCLTTSLKSVCITALPGACTNLLGEPAAQLPSVAPQCALALGPFLVNDASQCLNALTSGLDVVSCLEKALGLSACVPTASGESTQVGNLATETEALTLPLPSKVTTLPPTLPTLPTEVQSIVNEITTLLPALPTLPSEVQSIVNEVTSLLPTLPTLPSEVQSIVNEVTSLLPTLPTLPTCSASSPVCASVPQDCNAIGKISGLSAVTQLPGQIAKCTTALGSFATNPAVASCLSNVAQGPTAIVNCLTTSLKSVCITELPGACTNLLGEPAAQLPSVAPQCALALGPFLVNDASQCLNALTSGLDVVSCLEKALGLSACVPTASGESTQVGSLATETEGLTLPLPSQVQSIVNEATTLLPSKVQTVVEGVTTSLPIVSVSVPIAQISSIIGAITNVVPSNTIPSLATCSAGPPVCASVPQDCNAIGKISGLGAVTQLPGQIAKCTTALGSFATNPAVASCLSNVAQGPTAIVNCLTTSLKSVCITELPGACTNLLGEPAAQLPSVAPQCALALGPFLVNDASQCLNALTSGVDVVSCLEKALGLSACVPTASGGGTQISNLATETETSMLPLPSQVQSIVSEVTTALPNLSTLPSKVQTAVEGVTTSLPIVSVSVPIAQISSIIGAITNVVPSNTIPSLATCSAGPPVCASVPQDCNAIGKISGLGAVTQLPGQIAKCTTALGSFATNPAVASCLSNVAQGPTAIVNCLTTSLKSVCITELPGACTNLLGEPAAQLPSVAPQCALALGPFLVNDASQCLNALTSGVDVVSCLEKALGLSACVPTASGESAQVGSLATKTEALTLPLSSKVTTFLPTLPTQPSQVQSIVEGVTTRLPTVSVSVPIAEIDSKISSVVGVITNVIPSNTVAPVATCSAGPPVCASVPQDCNAIGKISGLGAVTQLPGQIVKCTTALGSFATNPAVASCLSNVAQGPTAIVNCLTTSLKSVCITELPGACKNLVSASAAQLVMLAPQCTLALGPFLVHDAAQCLNALTSGVDVVTCLQKAIGLSVCV</sequence>
<proteinExistence type="predicted"/>
<evidence type="ECO:0000256" key="2">
    <source>
        <dbReference type="SAM" id="SignalP"/>
    </source>
</evidence>
<feature type="signal peptide" evidence="2">
    <location>
        <begin position="1"/>
        <end position="21"/>
    </location>
</feature>
<feature type="region of interest" description="Disordered" evidence="1">
    <location>
        <begin position="275"/>
        <end position="327"/>
    </location>
</feature>
<name>M1WGQ5_CLAP2</name>